<gene>
    <name evidence="1" type="ORF">CPB84DRAFT_1771060</name>
</gene>
<evidence type="ECO:0000313" key="1">
    <source>
        <dbReference type="EMBL" id="KAF8905731.1"/>
    </source>
</evidence>
<proteinExistence type="predicted"/>
<dbReference type="OrthoDB" id="2745718at2759"/>
<comment type="caution">
    <text evidence="1">The sequence shown here is derived from an EMBL/GenBank/DDBJ whole genome shotgun (WGS) entry which is preliminary data.</text>
</comment>
<dbReference type="AlphaFoldDB" id="A0A9P5TPM3"/>
<sequence length="131" mass="14872">MPDHQKAPSFQCSLTRVSISYELFIHNHRLLKYINATGIAEVEWDSWAAETRFLQCSDPMPWSRYAHGNRVMCIKPDDPTSVDVLDFNAARISFPKTHSEAEDNLHADASFISDNIFLTEVVTKLSTDAQV</sequence>
<evidence type="ECO:0000313" key="2">
    <source>
        <dbReference type="Proteomes" id="UP000724874"/>
    </source>
</evidence>
<protein>
    <submittedName>
        <fullName evidence="1">Uncharacterized protein</fullName>
    </submittedName>
</protein>
<accession>A0A9P5TPM3</accession>
<dbReference type="EMBL" id="JADNYJ010000021">
    <property type="protein sequence ID" value="KAF8905731.1"/>
    <property type="molecule type" value="Genomic_DNA"/>
</dbReference>
<reference evidence="1" key="1">
    <citation type="submission" date="2020-11" db="EMBL/GenBank/DDBJ databases">
        <authorList>
            <consortium name="DOE Joint Genome Institute"/>
            <person name="Ahrendt S."/>
            <person name="Riley R."/>
            <person name="Andreopoulos W."/>
            <person name="LaButti K."/>
            <person name="Pangilinan J."/>
            <person name="Ruiz-duenas F.J."/>
            <person name="Barrasa J.M."/>
            <person name="Sanchez-Garcia M."/>
            <person name="Camarero S."/>
            <person name="Miyauchi S."/>
            <person name="Serrano A."/>
            <person name="Linde D."/>
            <person name="Babiker R."/>
            <person name="Drula E."/>
            <person name="Ayuso-Fernandez I."/>
            <person name="Pacheco R."/>
            <person name="Padilla G."/>
            <person name="Ferreira P."/>
            <person name="Barriuso J."/>
            <person name="Kellner H."/>
            <person name="Castanera R."/>
            <person name="Alfaro M."/>
            <person name="Ramirez L."/>
            <person name="Pisabarro A.G."/>
            <person name="Kuo A."/>
            <person name="Tritt A."/>
            <person name="Lipzen A."/>
            <person name="He G."/>
            <person name="Yan M."/>
            <person name="Ng V."/>
            <person name="Cullen D."/>
            <person name="Martin F."/>
            <person name="Rosso M.-N."/>
            <person name="Henrissat B."/>
            <person name="Hibbett D."/>
            <person name="Martinez A.T."/>
            <person name="Grigoriev I.V."/>
        </authorList>
    </citation>
    <scope>NUCLEOTIDE SEQUENCE</scope>
    <source>
        <strain evidence="1">AH 44721</strain>
    </source>
</reference>
<name>A0A9P5TPM3_GYMJU</name>
<keyword evidence="2" id="KW-1185">Reference proteome</keyword>
<organism evidence="1 2">
    <name type="scientific">Gymnopilus junonius</name>
    <name type="common">Spectacular rustgill mushroom</name>
    <name type="synonym">Gymnopilus spectabilis subsp. junonius</name>
    <dbReference type="NCBI Taxonomy" id="109634"/>
    <lineage>
        <taxon>Eukaryota</taxon>
        <taxon>Fungi</taxon>
        <taxon>Dikarya</taxon>
        <taxon>Basidiomycota</taxon>
        <taxon>Agaricomycotina</taxon>
        <taxon>Agaricomycetes</taxon>
        <taxon>Agaricomycetidae</taxon>
        <taxon>Agaricales</taxon>
        <taxon>Agaricineae</taxon>
        <taxon>Hymenogastraceae</taxon>
        <taxon>Gymnopilus</taxon>
    </lineage>
</organism>
<dbReference type="Proteomes" id="UP000724874">
    <property type="component" value="Unassembled WGS sequence"/>
</dbReference>